<reference evidence="1" key="2">
    <citation type="submission" date="2020-09" db="EMBL/GenBank/DDBJ databases">
        <authorList>
            <person name="Sun Q."/>
            <person name="Ohkuma M."/>
        </authorList>
    </citation>
    <scope>NUCLEOTIDE SEQUENCE</scope>
    <source>
        <strain evidence="1">JCM 19018</strain>
    </source>
</reference>
<protein>
    <submittedName>
        <fullName evidence="1">Uncharacterized protein</fullName>
    </submittedName>
</protein>
<reference evidence="1" key="1">
    <citation type="journal article" date="2014" name="Int. J. Syst. Evol. Microbiol.">
        <title>Complete genome sequence of Corynebacterium casei LMG S-19264T (=DSM 44701T), isolated from a smear-ripened cheese.</title>
        <authorList>
            <consortium name="US DOE Joint Genome Institute (JGI-PGF)"/>
            <person name="Walter F."/>
            <person name="Albersmeier A."/>
            <person name="Kalinowski J."/>
            <person name="Ruckert C."/>
        </authorList>
    </citation>
    <scope>NUCLEOTIDE SEQUENCE</scope>
    <source>
        <strain evidence="1">JCM 19018</strain>
    </source>
</reference>
<organism evidence="1 2">
    <name type="scientific">Haloarcula sebkhae</name>
    <dbReference type="NCBI Taxonomy" id="932660"/>
    <lineage>
        <taxon>Archaea</taxon>
        <taxon>Methanobacteriati</taxon>
        <taxon>Methanobacteriota</taxon>
        <taxon>Stenosarchaea group</taxon>
        <taxon>Halobacteria</taxon>
        <taxon>Halobacteriales</taxon>
        <taxon>Haloarculaceae</taxon>
        <taxon>Haloarcula</taxon>
    </lineage>
</organism>
<dbReference type="EMBL" id="BMPD01000013">
    <property type="protein sequence ID" value="GGK84932.1"/>
    <property type="molecule type" value="Genomic_DNA"/>
</dbReference>
<dbReference type="Proteomes" id="UP000614221">
    <property type="component" value="Unassembled WGS sequence"/>
</dbReference>
<evidence type="ECO:0000313" key="2">
    <source>
        <dbReference type="Proteomes" id="UP000614221"/>
    </source>
</evidence>
<gene>
    <name evidence="1" type="ORF">GCM10009067_41280</name>
</gene>
<evidence type="ECO:0000313" key="1">
    <source>
        <dbReference type="EMBL" id="GGK84932.1"/>
    </source>
</evidence>
<comment type="caution">
    <text evidence="1">The sequence shown here is derived from an EMBL/GenBank/DDBJ whole genome shotgun (WGS) entry which is preliminary data.</text>
</comment>
<dbReference type="AlphaFoldDB" id="A0A830F509"/>
<sequence>MDPPYKRGTERYDWVDFDPGRFNNWCVKLGESEDIYSAQWMISSASVPLSIQCYPTVETDVIHQIGGDEQVTESSR</sequence>
<proteinExistence type="predicted"/>
<name>A0A830F509_9EURY</name>
<accession>A0A830F509</accession>